<dbReference type="GO" id="GO:1904680">
    <property type="term" value="F:peptide transmembrane transporter activity"/>
    <property type="evidence" value="ECO:0007669"/>
    <property type="project" value="TreeGrafter"/>
</dbReference>
<accession>A0A847SLS4</accession>
<evidence type="ECO:0000256" key="1">
    <source>
        <dbReference type="ARBA" id="ARBA00005695"/>
    </source>
</evidence>
<keyword evidence="6" id="KW-1185">Reference proteome</keyword>
<dbReference type="AlphaFoldDB" id="A0A847SLS4"/>
<dbReference type="Proteomes" id="UP000587991">
    <property type="component" value="Unassembled WGS sequence"/>
</dbReference>
<sequence length="538" mass="59391">MKLRTVKVAAVVALALSAMGAQAAKTLVYCSEGSPEGFDSARYTAGTTFDASSHTVGNRLVEFERGTTKVVPALATSWEMSADGLTYTFKLRPGVKFHTTEYFKPTRDFNADDVVLTFERQLKKDHPYNKAVSPAPEYPYFGDMGLDTTIKSVEKVDPLTVRFVLNKPSATFLADIALPPTGTVISAEYVNKLLAEGKANELNNAPIGTGAFVFKRYEKDAQIRFAANPTYWGGKQAIDNLIFAITKDSAVRAQKLKANECQVAFAPKPQELSSLKGDPNIKMTNQAGLNVGYLAYNTRHKPFDNRDVRLALSMAINKQAILDAVYKSGDISIGNAAVNPIPPTMWSYNKGTKDYGYDTAKAKDMLAKAGFPNGFETTLWAMPVVRPYNPDAKKMAELIQADWEKIGVKAKIVTYEWGEYLKRTKAGEHDTMLLGWTGDNGDPDNFLYVLLSCDAVAGGNNRAGWCQNEFSDLVGRAKLTTNVKERTKYYMQAQDVFKREAPWQTIAHSVVYVPMRKNVQGFVQSPLGDMIFKGVSLK</sequence>
<dbReference type="Gene3D" id="3.10.105.10">
    <property type="entry name" value="Dipeptide-binding Protein, Domain 3"/>
    <property type="match status" value="1"/>
</dbReference>
<dbReference type="PIRSF" id="PIRSF002741">
    <property type="entry name" value="MppA"/>
    <property type="match status" value="1"/>
</dbReference>
<dbReference type="InterPro" id="IPR039424">
    <property type="entry name" value="SBP_5"/>
</dbReference>
<evidence type="ECO:0000313" key="5">
    <source>
        <dbReference type="EMBL" id="NLR76892.1"/>
    </source>
</evidence>
<comment type="caution">
    <text evidence="5">The sequence shown here is derived from an EMBL/GenBank/DDBJ whole genome shotgun (WGS) entry which is preliminary data.</text>
</comment>
<organism evidence="5 6">
    <name type="scientific">Leeia aquatica</name>
    <dbReference type="NCBI Taxonomy" id="2725557"/>
    <lineage>
        <taxon>Bacteria</taxon>
        <taxon>Pseudomonadati</taxon>
        <taxon>Pseudomonadota</taxon>
        <taxon>Betaproteobacteria</taxon>
        <taxon>Neisseriales</taxon>
        <taxon>Leeiaceae</taxon>
        <taxon>Leeia</taxon>
    </lineage>
</organism>
<dbReference type="PANTHER" id="PTHR30290">
    <property type="entry name" value="PERIPLASMIC BINDING COMPONENT OF ABC TRANSPORTER"/>
    <property type="match status" value="1"/>
</dbReference>
<evidence type="ECO:0000259" key="4">
    <source>
        <dbReference type="Pfam" id="PF00496"/>
    </source>
</evidence>
<name>A0A847SLS4_9NEIS</name>
<dbReference type="GO" id="GO:0043190">
    <property type="term" value="C:ATP-binding cassette (ABC) transporter complex"/>
    <property type="evidence" value="ECO:0007669"/>
    <property type="project" value="InterPro"/>
</dbReference>
<protein>
    <submittedName>
        <fullName evidence="5">ABC transporter substrate-binding protein</fullName>
    </submittedName>
</protein>
<reference evidence="5 6" key="1">
    <citation type="submission" date="2020-04" db="EMBL/GenBank/DDBJ databases">
        <title>Draft genome of Leeia sp. IMCC25680.</title>
        <authorList>
            <person name="Song J."/>
            <person name="Cho J.-C."/>
        </authorList>
    </citation>
    <scope>NUCLEOTIDE SEQUENCE [LARGE SCALE GENOMIC DNA]</scope>
    <source>
        <strain evidence="5 6">IMCC25680</strain>
    </source>
</reference>
<dbReference type="FunFam" id="3.40.190.10:FF:000036">
    <property type="entry name" value="Dipeptide ABC transporter, substrate-binding protein"/>
    <property type="match status" value="1"/>
</dbReference>
<evidence type="ECO:0000256" key="3">
    <source>
        <dbReference type="SAM" id="SignalP"/>
    </source>
</evidence>
<dbReference type="InterPro" id="IPR030678">
    <property type="entry name" value="Peptide/Ni-bd"/>
</dbReference>
<dbReference type="GO" id="GO:0042938">
    <property type="term" value="P:dipeptide transport"/>
    <property type="evidence" value="ECO:0007669"/>
    <property type="project" value="TreeGrafter"/>
</dbReference>
<proteinExistence type="inferred from homology"/>
<dbReference type="InterPro" id="IPR000914">
    <property type="entry name" value="SBP_5_dom"/>
</dbReference>
<dbReference type="EMBL" id="JABAIM010000005">
    <property type="protein sequence ID" value="NLR76892.1"/>
    <property type="molecule type" value="Genomic_DNA"/>
</dbReference>
<dbReference type="FunFam" id="3.10.105.10:FF:000002">
    <property type="entry name" value="Dipeptide ABC transporter, substrate-binding protein"/>
    <property type="match status" value="1"/>
</dbReference>
<dbReference type="PANTHER" id="PTHR30290:SF38">
    <property type="entry name" value="D,D-DIPEPTIDE-BINDING PERIPLASMIC PROTEIN DDPA-RELATED"/>
    <property type="match status" value="1"/>
</dbReference>
<keyword evidence="2 3" id="KW-0732">Signal</keyword>
<evidence type="ECO:0000256" key="2">
    <source>
        <dbReference type="ARBA" id="ARBA00022729"/>
    </source>
</evidence>
<dbReference type="CDD" id="cd08493">
    <property type="entry name" value="PBP2_DppA_like"/>
    <property type="match status" value="1"/>
</dbReference>
<evidence type="ECO:0000313" key="6">
    <source>
        <dbReference type="Proteomes" id="UP000587991"/>
    </source>
</evidence>
<feature type="signal peptide" evidence="3">
    <location>
        <begin position="1"/>
        <end position="23"/>
    </location>
</feature>
<feature type="domain" description="Solute-binding protein family 5" evidence="4">
    <location>
        <begin position="69"/>
        <end position="455"/>
    </location>
</feature>
<dbReference type="Pfam" id="PF00496">
    <property type="entry name" value="SBP_bac_5"/>
    <property type="match status" value="1"/>
</dbReference>
<dbReference type="GO" id="GO:0030288">
    <property type="term" value="C:outer membrane-bounded periplasmic space"/>
    <property type="evidence" value="ECO:0007669"/>
    <property type="project" value="TreeGrafter"/>
</dbReference>
<feature type="chain" id="PRO_5032771440" evidence="3">
    <location>
        <begin position="24"/>
        <end position="538"/>
    </location>
</feature>
<gene>
    <name evidence="5" type="ORF">HF682_17115</name>
</gene>
<comment type="similarity">
    <text evidence="1">Belongs to the bacterial solute-binding protein 5 family.</text>
</comment>
<dbReference type="Gene3D" id="3.90.76.10">
    <property type="entry name" value="Dipeptide-binding Protein, Domain 1"/>
    <property type="match status" value="1"/>
</dbReference>
<dbReference type="SUPFAM" id="SSF53850">
    <property type="entry name" value="Periplasmic binding protein-like II"/>
    <property type="match status" value="1"/>
</dbReference>
<dbReference type="Gene3D" id="3.40.190.10">
    <property type="entry name" value="Periplasmic binding protein-like II"/>
    <property type="match status" value="1"/>
</dbReference>